<dbReference type="SUPFAM" id="SSF55856">
    <property type="entry name" value="Cytochrome b5-like heme/steroid binding domain"/>
    <property type="match status" value="1"/>
</dbReference>
<protein>
    <submittedName>
        <fullName evidence="3">Membrane-associated progesterone receptor component 2</fullName>
    </submittedName>
</protein>
<comment type="similarity">
    <text evidence="1">Belongs to the cytochrome b5 family. MAPR subfamily.</text>
</comment>
<dbReference type="GO" id="GO:0016020">
    <property type="term" value="C:membrane"/>
    <property type="evidence" value="ECO:0007669"/>
    <property type="project" value="TreeGrafter"/>
</dbReference>
<reference evidence="4" key="1">
    <citation type="journal article" date="2019" name="Nat. Commun.">
        <title>Expansion of phycobilisome linker gene families in mesophilic red algae.</title>
        <authorList>
            <person name="Lee J."/>
            <person name="Kim D."/>
            <person name="Bhattacharya D."/>
            <person name="Yoon H.S."/>
        </authorList>
    </citation>
    <scope>NUCLEOTIDE SEQUENCE [LARGE SCALE GENOMIC DNA]</scope>
    <source>
        <strain evidence="4">CCMP 1328</strain>
    </source>
</reference>
<name>A0A5J4Z6R7_PORPP</name>
<sequence length="163" mass="18001">MTAHKPRFASHQNGPFKYELAGFSGFFLLVSDSQTAVVGTKTKTKQLCAMAEAVREFSREELRPNTGADNTPIYVAVRDVESLEITVFDMSGASSFYGPGGPYNLFAGRDASFALATGCLDPAIVDLEKNTDDLSPQEIQQLMGWYKKFQDKYPKAGVLKWRS</sequence>
<accession>A0A5J4Z6R7</accession>
<dbReference type="GO" id="GO:0012505">
    <property type="term" value="C:endomembrane system"/>
    <property type="evidence" value="ECO:0007669"/>
    <property type="project" value="TreeGrafter"/>
</dbReference>
<dbReference type="Proteomes" id="UP000324585">
    <property type="component" value="Unassembled WGS sequence"/>
</dbReference>
<dbReference type="OMA" id="KPRFASH"/>
<evidence type="ECO:0000256" key="1">
    <source>
        <dbReference type="ARBA" id="ARBA00038357"/>
    </source>
</evidence>
<dbReference type="InterPro" id="IPR036400">
    <property type="entry name" value="Cyt_B5-like_heme/steroid_sf"/>
</dbReference>
<dbReference type="InterPro" id="IPR001199">
    <property type="entry name" value="Cyt_B5-like_heme/steroid-bd"/>
</dbReference>
<dbReference type="Gene3D" id="3.10.120.10">
    <property type="entry name" value="Cytochrome b5-like heme/steroid binding domain"/>
    <property type="match status" value="1"/>
</dbReference>
<organism evidence="3 4">
    <name type="scientific">Porphyridium purpureum</name>
    <name type="common">Red alga</name>
    <name type="synonym">Porphyridium cruentum</name>
    <dbReference type="NCBI Taxonomy" id="35688"/>
    <lineage>
        <taxon>Eukaryota</taxon>
        <taxon>Rhodophyta</taxon>
        <taxon>Bangiophyceae</taxon>
        <taxon>Porphyridiales</taxon>
        <taxon>Porphyridiaceae</taxon>
        <taxon>Porphyridium</taxon>
    </lineage>
</organism>
<evidence type="ECO:0000259" key="2">
    <source>
        <dbReference type="SMART" id="SM01117"/>
    </source>
</evidence>
<proteinExistence type="inferred from homology"/>
<feature type="domain" description="Cytochrome b5 heme-binding" evidence="2">
    <location>
        <begin position="57"/>
        <end position="160"/>
    </location>
</feature>
<dbReference type="AlphaFoldDB" id="A0A5J4Z6R7"/>
<dbReference type="InterPro" id="IPR050577">
    <property type="entry name" value="MAPR/NEUFC/NENF-like"/>
</dbReference>
<dbReference type="EMBL" id="VRMN01000001">
    <property type="protein sequence ID" value="KAA8498724.1"/>
    <property type="molecule type" value="Genomic_DNA"/>
</dbReference>
<comment type="caution">
    <text evidence="3">The sequence shown here is derived from an EMBL/GenBank/DDBJ whole genome shotgun (WGS) entry which is preliminary data.</text>
</comment>
<evidence type="ECO:0000313" key="4">
    <source>
        <dbReference type="Proteomes" id="UP000324585"/>
    </source>
</evidence>
<dbReference type="SMART" id="SM01117">
    <property type="entry name" value="Cyt-b5"/>
    <property type="match status" value="1"/>
</dbReference>
<keyword evidence="4" id="KW-1185">Reference proteome</keyword>
<gene>
    <name evidence="3" type="ORF">FVE85_6309</name>
</gene>
<dbReference type="OrthoDB" id="547796at2759"/>
<evidence type="ECO:0000313" key="3">
    <source>
        <dbReference type="EMBL" id="KAA8498724.1"/>
    </source>
</evidence>
<dbReference type="PANTHER" id="PTHR10281">
    <property type="entry name" value="MEMBRANE-ASSOCIATED PROGESTERONE RECEPTOR COMPONENT-RELATED"/>
    <property type="match status" value="1"/>
</dbReference>
<dbReference type="PANTHER" id="PTHR10281:SF76">
    <property type="entry name" value="CALCUTTA CUP-RELATED"/>
    <property type="match status" value="1"/>
</dbReference>
<keyword evidence="3" id="KW-0675">Receptor</keyword>